<organism evidence="1 2">
    <name type="scientific">Smallanthus sonchifolius</name>
    <dbReference type="NCBI Taxonomy" id="185202"/>
    <lineage>
        <taxon>Eukaryota</taxon>
        <taxon>Viridiplantae</taxon>
        <taxon>Streptophyta</taxon>
        <taxon>Embryophyta</taxon>
        <taxon>Tracheophyta</taxon>
        <taxon>Spermatophyta</taxon>
        <taxon>Magnoliopsida</taxon>
        <taxon>eudicotyledons</taxon>
        <taxon>Gunneridae</taxon>
        <taxon>Pentapetalae</taxon>
        <taxon>asterids</taxon>
        <taxon>campanulids</taxon>
        <taxon>Asterales</taxon>
        <taxon>Asteraceae</taxon>
        <taxon>Asteroideae</taxon>
        <taxon>Heliantheae alliance</taxon>
        <taxon>Millerieae</taxon>
        <taxon>Smallanthus</taxon>
    </lineage>
</organism>
<name>A0ACB9AQ86_9ASTR</name>
<reference evidence="2" key="1">
    <citation type="journal article" date="2022" name="Mol. Ecol. Resour.">
        <title>The genomes of chicory, endive, great burdock and yacon provide insights into Asteraceae palaeo-polyploidization history and plant inulin production.</title>
        <authorList>
            <person name="Fan W."/>
            <person name="Wang S."/>
            <person name="Wang H."/>
            <person name="Wang A."/>
            <person name="Jiang F."/>
            <person name="Liu H."/>
            <person name="Zhao H."/>
            <person name="Xu D."/>
            <person name="Zhang Y."/>
        </authorList>
    </citation>
    <scope>NUCLEOTIDE SEQUENCE [LARGE SCALE GENOMIC DNA]</scope>
    <source>
        <strain evidence="2">cv. Yunnan</strain>
    </source>
</reference>
<accession>A0ACB9AQ86</accession>
<evidence type="ECO:0000313" key="2">
    <source>
        <dbReference type="Proteomes" id="UP001056120"/>
    </source>
</evidence>
<keyword evidence="2" id="KW-1185">Reference proteome</keyword>
<comment type="caution">
    <text evidence="1">The sequence shown here is derived from an EMBL/GenBank/DDBJ whole genome shotgun (WGS) entry which is preliminary data.</text>
</comment>
<reference evidence="1 2" key="2">
    <citation type="journal article" date="2022" name="Mol. Ecol. Resour.">
        <title>The genomes of chicory, endive, great burdock and yacon provide insights into Asteraceae paleo-polyploidization history and plant inulin production.</title>
        <authorList>
            <person name="Fan W."/>
            <person name="Wang S."/>
            <person name="Wang H."/>
            <person name="Wang A."/>
            <person name="Jiang F."/>
            <person name="Liu H."/>
            <person name="Zhao H."/>
            <person name="Xu D."/>
            <person name="Zhang Y."/>
        </authorList>
    </citation>
    <scope>NUCLEOTIDE SEQUENCE [LARGE SCALE GENOMIC DNA]</scope>
    <source>
        <strain evidence="2">cv. Yunnan</strain>
        <tissue evidence="1">Leaves</tissue>
    </source>
</reference>
<protein>
    <submittedName>
        <fullName evidence="1">Uncharacterized protein</fullName>
    </submittedName>
</protein>
<evidence type="ECO:0000313" key="1">
    <source>
        <dbReference type="EMBL" id="KAI3711795.1"/>
    </source>
</evidence>
<proteinExistence type="predicted"/>
<gene>
    <name evidence="1" type="ORF">L1987_70341</name>
</gene>
<dbReference type="Proteomes" id="UP001056120">
    <property type="component" value="Linkage Group LG24"/>
</dbReference>
<sequence length="151" mass="15834">MFATYATATIATTIVVASTSVASSNYTIENTVVVDTVPQSPSPYVSSVVAPPSTPLIPDPPIEQDETNQEDKEQAFEDPFAASDKLNKPVDLVGGSDLSIVLSGLEFSKDGSTLPKDFEGINQAWSGGLDALEFVDSKKVAKPEGLGGLEL</sequence>
<dbReference type="EMBL" id="CM042041">
    <property type="protein sequence ID" value="KAI3711795.1"/>
    <property type="molecule type" value="Genomic_DNA"/>
</dbReference>